<evidence type="ECO:0000259" key="1">
    <source>
        <dbReference type="Pfam" id="PF14393"/>
    </source>
</evidence>
<dbReference type="AlphaFoldDB" id="A0A2V4A4P5"/>
<dbReference type="Proteomes" id="UP000248079">
    <property type="component" value="Unassembled WGS sequence"/>
</dbReference>
<protein>
    <submittedName>
        <fullName evidence="2">Exopolysaccharide biosynthesis protein</fullName>
    </submittedName>
</protein>
<accession>A0A2V4A4P5</accession>
<keyword evidence="3" id="KW-1185">Reference proteome</keyword>
<sequence length="261" mass="30863">MKIYVAYHKATKQLSKDSLYEPLHVGKGMSKVDLGMIGDDTGDNISDKNGSFCEATGMYWMWKNAKDDYIGLSHYRRYFSKTDKSWCEKLMQKMMFLIGLGKKRKGVIYAKDSQKRRDQILDLATAKEILEDHDIILPELRLLKRSVSEQYAIRRPNNDLNIVGDIINEKFPEYSQAFNSMMSKNEIYACNMFLMKKPEFDRYMEWLFEILFELEQRVDLTGYSSYHQRIYGFIAERLILVWLSKENLKIKELPVLYFNKL</sequence>
<dbReference type="OrthoDB" id="9798746at2"/>
<organism evidence="2 3">
    <name type="scientific">Marinifilum breve</name>
    <dbReference type="NCBI Taxonomy" id="2184082"/>
    <lineage>
        <taxon>Bacteria</taxon>
        <taxon>Pseudomonadati</taxon>
        <taxon>Bacteroidota</taxon>
        <taxon>Bacteroidia</taxon>
        <taxon>Marinilabiliales</taxon>
        <taxon>Marinifilaceae</taxon>
    </lineage>
</organism>
<feature type="domain" description="DUF4422" evidence="1">
    <location>
        <begin position="2"/>
        <end position="246"/>
    </location>
</feature>
<dbReference type="Pfam" id="PF14393">
    <property type="entry name" value="DUF4422"/>
    <property type="match status" value="1"/>
</dbReference>
<evidence type="ECO:0000313" key="2">
    <source>
        <dbReference type="EMBL" id="PXY03233.1"/>
    </source>
</evidence>
<reference evidence="2 3" key="1">
    <citation type="submission" date="2018-05" db="EMBL/GenBank/DDBJ databases">
        <title>Marinifilum breve JC075T sp. nov., a marine bacterium isolated from Yongle Blue Hole in the South China Sea.</title>
        <authorList>
            <person name="Fu T."/>
        </authorList>
    </citation>
    <scope>NUCLEOTIDE SEQUENCE [LARGE SCALE GENOMIC DNA]</scope>
    <source>
        <strain evidence="2 3">JC075</strain>
    </source>
</reference>
<name>A0A2V4A4P5_9BACT</name>
<evidence type="ECO:0000313" key="3">
    <source>
        <dbReference type="Proteomes" id="UP000248079"/>
    </source>
</evidence>
<dbReference type="InterPro" id="IPR025536">
    <property type="entry name" value="DUF4422"/>
</dbReference>
<dbReference type="EMBL" id="QFLI01000001">
    <property type="protein sequence ID" value="PXY03233.1"/>
    <property type="molecule type" value="Genomic_DNA"/>
</dbReference>
<comment type="caution">
    <text evidence="2">The sequence shown here is derived from an EMBL/GenBank/DDBJ whole genome shotgun (WGS) entry which is preliminary data.</text>
</comment>
<dbReference type="RefSeq" id="WP_110359389.1">
    <property type="nucleotide sequence ID" value="NZ_QFLI01000001.1"/>
</dbReference>
<proteinExistence type="predicted"/>
<gene>
    <name evidence="2" type="ORF">DF185_03885</name>
</gene>